<dbReference type="Pfam" id="PF00221">
    <property type="entry name" value="Lyase_aromatic"/>
    <property type="match status" value="1"/>
</dbReference>
<sequence length="455" mass="47970">MELDGAGLTCAQVHEVAYGGARVTITSLDRARASWATARELKGPVYGQTTGVGANRDITLEAPGLDLLRSHACGAGPPIEPARARAMLVVRLNQLLAGGSGINPAVLPVLADAINHGFTPPIQTYGAIGTGDLTALATTALCLLDELPWHHEDPQRRRKGPRAEAVPRYPLASTDALPFISSGAATLADAAIAIHRLHHLLEAAIDVAAMSFTAVDASAEPLAAAVQEARPHPGQAAVAARLRGLLTQEPPTRIQDPYGYRAFAQVHGAATDTLDRARRTIETDLNSATENPLISGSLAWHNGNFHSAPVALALDALRAALVQTAQLSTARLATLMDPAYTGRHAFLADRPGASGAMILEYVAQDALADLRHLANPVTTGTAVISRGTEDHAGFATQAARHALRCLEPLEIVLACEHAAATRALHAPVPDHPLTTDLNESRRTLHRTQRSDPPSR</sequence>
<protein>
    <submittedName>
        <fullName evidence="3">Aromatic amino acid lyase</fullName>
    </submittedName>
</protein>
<dbReference type="Proteomes" id="UP001603978">
    <property type="component" value="Unassembled WGS sequence"/>
</dbReference>
<proteinExistence type="predicted"/>
<organism evidence="3 4">
    <name type="scientific">Nonomuraea marmarensis</name>
    <dbReference type="NCBI Taxonomy" id="3351344"/>
    <lineage>
        <taxon>Bacteria</taxon>
        <taxon>Bacillati</taxon>
        <taxon>Actinomycetota</taxon>
        <taxon>Actinomycetes</taxon>
        <taxon>Streptosporangiales</taxon>
        <taxon>Streptosporangiaceae</taxon>
        <taxon>Nonomuraea</taxon>
    </lineage>
</organism>
<feature type="region of interest" description="Disordered" evidence="2">
    <location>
        <begin position="426"/>
        <end position="455"/>
    </location>
</feature>
<dbReference type="InterPro" id="IPR001106">
    <property type="entry name" value="Aromatic_Lyase"/>
</dbReference>
<feature type="compositionally biased region" description="Basic and acidic residues" evidence="2">
    <location>
        <begin position="438"/>
        <end position="455"/>
    </location>
</feature>
<reference evidence="3 4" key="1">
    <citation type="submission" date="2024-10" db="EMBL/GenBank/DDBJ databases">
        <authorList>
            <person name="Topkara A.R."/>
            <person name="Saygin H."/>
        </authorList>
    </citation>
    <scope>NUCLEOTIDE SEQUENCE [LARGE SCALE GENOMIC DNA]</scope>
    <source>
        <strain evidence="3 4">M3C6</strain>
    </source>
</reference>
<dbReference type="Gene3D" id="1.20.200.10">
    <property type="entry name" value="Fumarase/aspartase (Central domain)"/>
    <property type="match status" value="1"/>
</dbReference>
<gene>
    <name evidence="3" type="ORF">ACFLIM_16190</name>
</gene>
<evidence type="ECO:0000256" key="1">
    <source>
        <dbReference type="ARBA" id="ARBA00023239"/>
    </source>
</evidence>
<dbReference type="EMBL" id="JBICRM010000008">
    <property type="protein sequence ID" value="MFG1704727.1"/>
    <property type="molecule type" value="Genomic_DNA"/>
</dbReference>
<name>A0ABW7ABK7_9ACTN</name>
<dbReference type="SUPFAM" id="SSF48557">
    <property type="entry name" value="L-aspartase-like"/>
    <property type="match status" value="1"/>
</dbReference>
<keyword evidence="4" id="KW-1185">Reference proteome</keyword>
<accession>A0ABW7ABK7</accession>
<evidence type="ECO:0000313" key="4">
    <source>
        <dbReference type="Proteomes" id="UP001603978"/>
    </source>
</evidence>
<dbReference type="RefSeq" id="WP_393166025.1">
    <property type="nucleotide sequence ID" value="NZ_JBICRM010000008.1"/>
</dbReference>
<evidence type="ECO:0000256" key="2">
    <source>
        <dbReference type="SAM" id="MobiDB-lite"/>
    </source>
</evidence>
<evidence type="ECO:0000313" key="3">
    <source>
        <dbReference type="EMBL" id="MFG1704727.1"/>
    </source>
</evidence>
<dbReference type="GO" id="GO:0016829">
    <property type="term" value="F:lyase activity"/>
    <property type="evidence" value="ECO:0007669"/>
    <property type="project" value="UniProtKB-KW"/>
</dbReference>
<keyword evidence="1 3" id="KW-0456">Lyase</keyword>
<dbReference type="Gene3D" id="1.10.275.10">
    <property type="entry name" value="Fumarase/aspartase (N-terminal domain)"/>
    <property type="match status" value="1"/>
</dbReference>
<comment type="caution">
    <text evidence="3">The sequence shown here is derived from an EMBL/GenBank/DDBJ whole genome shotgun (WGS) entry which is preliminary data.</text>
</comment>
<dbReference type="PANTHER" id="PTHR10362">
    <property type="entry name" value="HISTIDINE AMMONIA-LYASE"/>
    <property type="match status" value="1"/>
</dbReference>
<dbReference type="InterPro" id="IPR024083">
    <property type="entry name" value="Fumarase/histidase_N"/>
</dbReference>
<dbReference type="InterPro" id="IPR008948">
    <property type="entry name" value="L-Aspartase-like"/>
</dbReference>